<evidence type="ECO:0000313" key="2">
    <source>
        <dbReference type="EMBL" id="WOC13192.1"/>
    </source>
</evidence>
<accession>A0AA97CXQ9</accession>
<feature type="transmembrane region" description="Helical" evidence="1">
    <location>
        <begin position="50"/>
        <end position="70"/>
    </location>
</feature>
<proteinExistence type="predicted"/>
<organism evidence="2">
    <name type="scientific">Gordonia sp. MP11Mi</name>
    <dbReference type="NCBI Taxonomy" id="3022769"/>
    <lineage>
        <taxon>Bacteria</taxon>
        <taxon>Bacillati</taxon>
        <taxon>Actinomycetota</taxon>
        <taxon>Actinomycetes</taxon>
        <taxon>Mycobacteriales</taxon>
        <taxon>Gordoniaceae</taxon>
        <taxon>Gordonia</taxon>
    </lineage>
</organism>
<evidence type="ECO:0000256" key="1">
    <source>
        <dbReference type="SAM" id="Phobius"/>
    </source>
</evidence>
<keyword evidence="1" id="KW-1133">Transmembrane helix</keyword>
<name>A0AA97CXQ9_9ACTN</name>
<dbReference type="RefSeq" id="WP_420039031.1">
    <property type="nucleotide sequence ID" value="NZ_CP128986.1"/>
</dbReference>
<keyword evidence="1" id="KW-0812">Transmembrane</keyword>
<sequence>MSNSDIRHHEPHGNHPMSLVAFILLLTGGALSALWIITLADLPANQTLNITYGVLALGCLVSTAMIFRYLTSHLHHSPVMPDNTPAEVERYLSKVR</sequence>
<dbReference type="AlphaFoldDB" id="A0AA97CXQ9"/>
<protein>
    <submittedName>
        <fullName evidence="2">Uncharacterized protein</fullName>
    </submittedName>
</protein>
<keyword evidence="1" id="KW-0472">Membrane</keyword>
<feature type="transmembrane region" description="Helical" evidence="1">
    <location>
        <begin position="20"/>
        <end position="38"/>
    </location>
</feature>
<gene>
    <name evidence="2" type="ORF">MP11Mi_22890</name>
</gene>
<dbReference type="EMBL" id="CP128986">
    <property type="protein sequence ID" value="WOC13192.1"/>
    <property type="molecule type" value="Genomic_DNA"/>
</dbReference>
<reference evidence="2" key="1">
    <citation type="submission" date="2023-06" db="EMBL/GenBank/DDBJ databases">
        <title>Gordonia sp. nov. and Pseudochrobactrum sp. nov., two species isolated from the burying beetle Nicrophorus vespilloides.</title>
        <authorList>
            <person name="Poehlein A."/>
            <person name="Guzman J."/>
            <person name="Daniel R."/>
            <person name="Vilcinskas A."/>
        </authorList>
    </citation>
    <scope>NUCLEOTIDE SEQUENCE</scope>
    <source>
        <strain evidence="2">MP11Mi</strain>
    </source>
</reference>